<keyword evidence="2" id="KW-0472">Membrane</keyword>
<proteinExistence type="predicted"/>
<name>A0A8X7PK40_BRACI</name>
<sequence length="186" mass="20965">MLREDYSLFDLDPPCSQHRGRWRIFPAIIRPQSGAAVMKKSKLSRQPLVVGPDPRRGARAPSPKQRPLSGFGSRAASVVVIPRGQFSMGCPHRVAGRLLHIVRADKVDSKHRICSSTMWNKLFDTAVADAKCDEVKRLRLLWLTCLPLLLPAAALVHFTVIPDEERLLLWTKMKIGKLLLWCEVVL</sequence>
<keyword evidence="2" id="KW-0812">Transmembrane</keyword>
<comment type="caution">
    <text evidence="3">The sequence shown here is derived from an EMBL/GenBank/DDBJ whole genome shotgun (WGS) entry which is preliminary data.</text>
</comment>
<feature type="region of interest" description="Disordered" evidence="1">
    <location>
        <begin position="36"/>
        <end position="70"/>
    </location>
</feature>
<keyword evidence="4" id="KW-1185">Reference proteome</keyword>
<evidence type="ECO:0000256" key="2">
    <source>
        <dbReference type="SAM" id="Phobius"/>
    </source>
</evidence>
<dbReference type="AlphaFoldDB" id="A0A8X7PK40"/>
<evidence type="ECO:0000313" key="3">
    <source>
        <dbReference type="EMBL" id="KAG2252373.1"/>
    </source>
</evidence>
<dbReference type="Proteomes" id="UP000886595">
    <property type="component" value="Unassembled WGS sequence"/>
</dbReference>
<accession>A0A8X7PK40</accession>
<organism evidence="3 4">
    <name type="scientific">Brassica carinata</name>
    <name type="common">Ethiopian mustard</name>
    <name type="synonym">Abyssinian cabbage</name>
    <dbReference type="NCBI Taxonomy" id="52824"/>
    <lineage>
        <taxon>Eukaryota</taxon>
        <taxon>Viridiplantae</taxon>
        <taxon>Streptophyta</taxon>
        <taxon>Embryophyta</taxon>
        <taxon>Tracheophyta</taxon>
        <taxon>Spermatophyta</taxon>
        <taxon>Magnoliopsida</taxon>
        <taxon>eudicotyledons</taxon>
        <taxon>Gunneridae</taxon>
        <taxon>Pentapetalae</taxon>
        <taxon>rosids</taxon>
        <taxon>malvids</taxon>
        <taxon>Brassicales</taxon>
        <taxon>Brassicaceae</taxon>
        <taxon>Brassiceae</taxon>
        <taxon>Brassica</taxon>
    </lineage>
</organism>
<reference evidence="3 4" key="1">
    <citation type="submission" date="2020-02" db="EMBL/GenBank/DDBJ databases">
        <authorList>
            <person name="Ma Q."/>
            <person name="Huang Y."/>
            <person name="Song X."/>
            <person name="Pei D."/>
        </authorList>
    </citation>
    <scope>NUCLEOTIDE SEQUENCE [LARGE SCALE GENOMIC DNA]</scope>
    <source>
        <strain evidence="3">Sxm20200214</strain>
        <tissue evidence="3">Leaf</tissue>
    </source>
</reference>
<gene>
    <name evidence="3" type="ORF">Bca52824_082509</name>
</gene>
<protein>
    <submittedName>
        <fullName evidence="3">Uncharacterized protein</fullName>
    </submittedName>
</protein>
<keyword evidence="2" id="KW-1133">Transmembrane helix</keyword>
<evidence type="ECO:0000313" key="4">
    <source>
        <dbReference type="Proteomes" id="UP000886595"/>
    </source>
</evidence>
<feature type="transmembrane region" description="Helical" evidence="2">
    <location>
        <begin position="140"/>
        <end position="161"/>
    </location>
</feature>
<dbReference type="EMBL" id="JAAMPC010000016">
    <property type="protein sequence ID" value="KAG2252373.1"/>
    <property type="molecule type" value="Genomic_DNA"/>
</dbReference>
<evidence type="ECO:0000256" key="1">
    <source>
        <dbReference type="SAM" id="MobiDB-lite"/>
    </source>
</evidence>